<feature type="domain" description="Putative beta-lactamase-inhibitor-like PepSY-like" evidence="1">
    <location>
        <begin position="73"/>
        <end position="149"/>
    </location>
</feature>
<proteinExistence type="predicted"/>
<sequence>MNGKWLITAALLGGFGLNLQAEEISLEQVPEAVRQAFQKAHPNARDVEVEYEADEYDEPLYEFEFRRNSHKEEALYHTDGSFFGYERKLSPGLLPPAVKAQVRQRFPDGKIEEAEVVVNAQGEPLAYEVEVETPAGEWELYFNADGSFINQRRG</sequence>
<dbReference type="RefSeq" id="WP_317704439.1">
    <property type="nucleotide sequence ID" value="NZ_AP024714.1"/>
</dbReference>
<evidence type="ECO:0000259" key="1">
    <source>
        <dbReference type="Pfam" id="PF11396"/>
    </source>
</evidence>
<dbReference type="EMBL" id="AP024714">
    <property type="protein sequence ID" value="BCX82028.1"/>
    <property type="molecule type" value="Genomic_DNA"/>
</dbReference>
<gene>
    <name evidence="2" type="ORF">MIT9_P1610</name>
</gene>
<dbReference type="AlphaFoldDB" id="A0AAU9CPZ9"/>
<dbReference type="KEGG" id="mcau:MIT9_P1610"/>
<name>A0AAU9CPZ9_9GAMM</name>
<keyword evidence="3" id="KW-1185">Reference proteome</keyword>
<reference evidence="3" key="1">
    <citation type="journal article" date="2024" name="Int. J. Syst. Evol. Microbiol.">
        <title>Methylomarinovum tepidoasis sp. nov., a moderately thermophilic methanotroph of the family Methylothermaceae isolated from a deep-sea hydrothermal field.</title>
        <authorList>
            <person name="Hirayama H."/>
            <person name="Takaki Y."/>
            <person name="Abe M."/>
            <person name="Miyazaki M."/>
            <person name="Uematsu K."/>
            <person name="Matsui Y."/>
            <person name="Takai K."/>
        </authorList>
    </citation>
    <scope>NUCLEOTIDE SEQUENCE [LARGE SCALE GENOMIC DNA]</scope>
    <source>
        <strain evidence="3">IT-9</strain>
    </source>
</reference>
<dbReference type="Pfam" id="PF11396">
    <property type="entry name" value="PepSY_like"/>
    <property type="match status" value="2"/>
</dbReference>
<protein>
    <recommendedName>
        <fullName evidence="1">Putative beta-lactamase-inhibitor-like PepSY-like domain-containing protein</fullName>
    </recommendedName>
</protein>
<accession>A0AAU9CPZ9</accession>
<dbReference type="SUPFAM" id="SSF160574">
    <property type="entry name" value="BT0923-like"/>
    <property type="match status" value="1"/>
</dbReference>
<feature type="domain" description="Putative beta-lactamase-inhibitor-like PepSY-like" evidence="1">
    <location>
        <begin position="21"/>
        <end position="57"/>
    </location>
</feature>
<organism evidence="2 3">
    <name type="scientific">Methylomarinovum caldicuralii</name>
    <dbReference type="NCBI Taxonomy" id="438856"/>
    <lineage>
        <taxon>Bacteria</taxon>
        <taxon>Pseudomonadati</taxon>
        <taxon>Pseudomonadota</taxon>
        <taxon>Gammaproteobacteria</taxon>
        <taxon>Methylococcales</taxon>
        <taxon>Methylothermaceae</taxon>
        <taxon>Methylomarinovum</taxon>
    </lineage>
</organism>
<evidence type="ECO:0000313" key="3">
    <source>
        <dbReference type="Proteomes" id="UP001321825"/>
    </source>
</evidence>
<dbReference type="Gene3D" id="3.10.450.360">
    <property type="match status" value="1"/>
</dbReference>
<dbReference type="Proteomes" id="UP001321825">
    <property type="component" value="Chromosome"/>
</dbReference>
<dbReference type="InterPro" id="IPR021533">
    <property type="entry name" value="PepSY-like"/>
</dbReference>
<evidence type="ECO:0000313" key="2">
    <source>
        <dbReference type="EMBL" id="BCX82028.1"/>
    </source>
</evidence>